<dbReference type="PANTHER" id="PTHR24223">
    <property type="entry name" value="ATP-BINDING CASSETTE SUB-FAMILY C"/>
    <property type="match status" value="1"/>
</dbReference>
<dbReference type="SUPFAM" id="SSF52540">
    <property type="entry name" value="P-loop containing nucleoside triphosphate hydrolases"/>
    <property type="match status" value="2"/>
</dbReference>
<evidence type="ECO:0000256" key="6">
    <source>
        <dbReference type="ARBA" id="ARBA00022741"/>
    </source>
</evidence>
<name>A0A6J1UN09_9SAUR</name>
<keyword evidence="4 12" id="KW-0812">Transmembrane</keyword>
<feature type="transmembrane region" description="Helical" evidence="12">
    <location>
        <begin position="354"/>
        <end position="374"/>
    </location>
</feature>
<feature type="transmembrane region" description="Helical" evidence="12">
    <location>
        <begin position="208"/>
        <end position="227"/>
    </location>
</feature>
<sequence length="1343" mass="151490">MAGGFGSSKNPVDNAGLFSFATYSWFSSLMLQGYRHKIDIAMLPPISYYDSAEPNAKRFRLLWEAEVAKVGLEKASLHKVFFQFQRTRIFMDIIANIFYTSFGVLGPTLIFHNILQYNDKDSKDLLEGIGLCTALFFMEVSKVVLWSLTWVINYRTAIRAKVAVTTIAFETLLTCKSLKHASLSKLINFLANDGFRIFEAALFGPMPVLAPLLIIVCTIYSCVLLGPTALMGTFIYAAFIPLQMLMAKLTSVFRRRSILLTDKRVLIMNEVLTYIKLIKMYAWEKSFAKIITGIRESERKTLEKAGYVQSVNSALTSIVATLTIVMLFSFHTLLKRELTAADAFSVISVFNTMRFSIAILPFSVKSLAEASVALKRLKKILTMKTPSAYVTTMQGSRNAVMLNNVTLSWESASGEPTYSKSGKGTLLHQKKVCKSPPRIDAVISHSQISMIRSNIDYSFVLRNINIIVKKGKVLGISGNVGSGKTSILKAVLGQMYLYHGNVVVNGTLAYVSQEAWIFHGSVRDNILFGEDYDEQRYNHIINICSLKTDMERLSYGDMTEIGEGALTLSGGQKQRISLARAVYANRDIYLLDDPLSAVDAQVGKSIFEECIKKALKEKTILLVSHQLQYLQFCDQIILLEDGEMLECGTHPQLLKAKGRYSQLFYKQRAEDIIIADNQFFPSSSDELMKKKDTQDHNPDNSSAELKAPGFDEPDDMETKKDLKRGMSRTPEGQLIQKEEKAEGWIKWEIYHTYIKASGGFLLWFVIILLFVLMIGSSAFSNWWLSFWLNQGSGNATCNPPQNTTCNAGSITTNPQLHFYQLVFGMSVVIMIILSFIKGYGFTKLTLRAASNLHNTMFYKILKSPMNFFDTNLTGRIMNRFSKDMDEVDTRLPFYLENFLLQFFGLLSIFTMITIVFPYLLISTAVLAIIFILLFHIFQNTIQDLKRIENLSRSVWLCLITSSIHGLSTIHAFNKTEDYINRFRILNNENSNHFLMFNYALRWFALRTDILMSFMMLTVALCVVLSHSSISTAEKGLALSYSLQLSGLLQVCVRSCIEVQARFTSVEQITEYIVKCTPEGSEIPPVITPPPGWPDQGEIIFKNYQMKYRENSPIVLHDINIHIHAKEKIGIIGRTGSGKSSLGAALFRLVEPTSGTIIIDGIDYRNISLESLRSKLSIIPQDPVLFVGTIRYNLDPLLNHTDDQIWQVLNQTFMMSKISKLPGKLEAEVVENGENFSVGERQLLCMARALLRNSKIILLDEATASIDSETDMQIQRTNQEAFVNCTVLTIAHRLNTIQECDHILVMDKGKVVTFGKPKEIFKHPSFHLPDVSSPSVFSRWSLNK</sequence>
<accession>A0A6J1UN09</accession>
<reference evidence="16" key="1">
    <citation type="submission" date="2025-08" db="UniProtKB">
        <authorList>
            <consortium name="RefSeq"/>
        </authorList>
    </citation>
    <scope>IDENTIFICATION</scope>
</reference>
<evidence type="ECO:0000256" key="11">
    <source>
        <dbReference type="SAM" id="MobiDB-lite"/>
    </source>
</evidence>
<dbReference type="PROSITE" id="PS50893">
    <property type="entry name" value="ABC_TRANSPORTER_2"/>
    <property type="match status" value="2"/>
</dbReference>
<feature type="transmembrane region" description="Helical" evidence="12">
    <location>
        <begin position="898"/>
        <end position="918"/>
    </location>
</feature>
<evidence type="ECO:0000256" key="2">
    <source>
        <dbReference type="ARBA" id="ARBA00009726"/>
    </source>
</evidence>
<evidence type="ECO:0000256" key="1">
    <source>
        <dbReference type="ARBA" id="ARBA00004127"/>
    </source>
</evidence>
<dbReference type="FunFam" id="1.20.1560.10:FF:000015">
    <property type="entry name" value="multidrug resistance-associated protein 5 isoform X1"/>
    <property type="match status" value="1"/>
</dbReference>
<comment type="subcellular location">
    <subcellularLocation>
        <location evidence="1">Endomembrane system</location>
        <topology evidence="1">Multi-pass membrane protein</topology>
    </subcellularLocation>
</comment>
<dbReference type="Gene3D" id="3.40.50.300">
    <property type="entry name" value="P-loop containing nucleotide triphosphate hydrolases"/>
    <property type="match status" value="2"/>
</dbReference>
<evidence type="ECO:0000259" key="13">
    <source>
        <dbReference type="PROSITE" id="PS50893"/>
    </source>
</evidence>
<keyword evidence="5" id="KW-0677">Repeat</keyword>
<dbReference type="CDD" id="cd18599">
    <property type="entry name" value="ABC_6TM_MRP5_8_9_D2"/>
    <property type="match status" value="1"/>
</dbReference>
<keyword evidence="7" id="KW-0067">ATP-binding</keyword>
<feature type="transmembrane region" description="Helical" evidence="12">
    <location>
        <begin position="924"/>
        <end position="941"/>
    </location>
</feature>
<dbReference type="CDD" id="cd03244">
    <property type="entry name" value="ABCC_MRP_domain2"/>
    <property type="match status" value="1"/>
</dbReference>
<organism evidence="15 16">
    <name type="scientific">Notechis scutatus</name>
    <name type="common">mainland tiger snake</name>
    <dbReference type="NCBI Taxonomy" id="8663"/>
    <lineage>
        <taxon>Eukaryota</taxon>
        <taxon>Metazoa</taxon>
        <taxon>Chordata</taxon>
        <taxon>Craniata</taxon>
        <taxon>Vertebrata</taxon>
        <taxon>Euteleostomi</taxon>
        <taxon>Lepidosauria</taxon>
        <taxon>Squamata</taxon>
        <taxon>Bifurcata</taxon>
        <taxon>Unidentata</taxon>
        <taxon>Episquamata</taxon>
        <taxon>Toxicofera</taxon>
        <taxon>Serpentes</taxon>
        <taxon>Colubroidea</taxon>
        <taxon>Elapidae</taxon>
        <taxon>Hydrophiinae</taxon>
        <taxon>Notechis</taxon>
    </lineage>
</organism>
<dbReference type="SUPFAM" id="SSF90123">
    <property type="entry name" value="ABC transporter transmembrane region"/>
    <property type="match status" value="2"/>
</dbReference>
<dbReference type="InterPro" id="IPR027417">
    <property type="entry name" value="P-loop_NTPase"/>
</dbReference>
<keyword evidence="9 12" id="KW-0472">Membrane</keyword>
<protein>
    <submittedName>
        <fullName evidence="16">Multidrug resistance-associated protein 9-like</fullName>
    </submittedName>
</protein>
<feature type="region of interest" description="Disordered" evidence="11">
    <location>
        <begin position="688"/>
        <end position="733"/>
    </location>
</feature>
<evidence type="ECO:0000256" key="3">
    <source>
        <dbReference type="ARBA" id="ARBA00022448"/>
    </source>
</evidence>
<feature type="domain" description="ABC transmembrane type-1" evidence="14">
    <location>
        <begin position="764"/>
        <end position="1060"/>
    </location>
</feature>
<comment type="similarity">
    <text evidence="2">Belongs to the ABC transporter superfamily. ABCC family. Conjugate transporter (TC 3.A.1.208) subfamily.</text>
</comment>
<dbReference type="InterPro" id="IPR003593">
    <property type="entry name" value="AAA+_ATPase"/>
</dbReference>
<keyword evidence="15" id="KW-1185">Reference proteome</keyword>
<gene>
    <name evidence="16" type="primary">LOC113417530</name>
</gene>
<dbReference type="InterPro" id="IPR036640">
    <property type="entry name" value="ABC1_TM_sf"/>
</dbReference>
<feature type="transmembrane region" description="Helical" evidence="12">
    <location>
        <begin position="314"/>
        <end position="334"/>
    </location>
</feature>
<evidence type="ECO:0000256" key="9">
    <source>
        <dbReference type="ARBA" id="ARBA00023136"/>
    </source>
</evidence>
<dbReference type="GO" id="GO:0016887">
    <property type="term" value="F:ATP hydrolysis activity"/>
    <property type="evidence" value="ECO:0007669"/>
    <property type="project" value="InterPro"/>
</dbReference>
<dbReference type="GO" id="GO:0012505">
    <property type="term" value="C:endomembrane system"/>
    <property type="evidence" value="ECO:0007669"/>
    <property type="project" value="UniProtKB-SubCell"/>
</dbReference>
<dbReference type="PANTHER" id="PTHR24223:SF10">
    <property type="entry name" value="ATP-BINDING CASSETTE SUB-FAMILY C MEMBER 12"/>
    <property type="match status" value="1"/>
</dbReference>
<keyword evidence="6" id="KW-0547">Nucleotide-binding</keyword>
<feature type="transmembrane region" description="Helical" evidence="12">
    <location>
        <begin position="760"/>
        <end position="784"/>
    </location>
</feature>
<feature type="transmembrane region" description="Helical" evidence="12">
    <location>
        <begin position="15"/>
        <end position="34"/>
    </location>
</feature>
<dbReference type="KEGG" id="nss:113417530"/>
<keyword evidence="8 12" id="KW-1133">Transmembrane helix</keyword>
<dbReference type="CDD" id="cd03250">
    <property type="entry name" value="ABCC_MRP_domain1"/>
    <property type="match status" value="1"/>
</dbReference>
<dbReference type="GeneID" id="113417530"/>
<dbReference type="InterPro" id="IPR011527">
    <property type="entry name" value="ABC1_TM_dom"/>
</dbReference>
<evidence type="ECO:0000256" key="4">
    <source>
        <dbReference type="ARBA" id="ARBA00022692"/>
    </source>
</evidence>
<evidence type="ECO:0000256" key="8">
    <source>
        <dbReference type="ARBA" id="ARBA00022989"/>
    </source>
</evidence>
<dbReference type="PROSITE" id="PS00211">
    <property type="entry name" value="ABC_TRANSPORTER_1"/>
    <property type="match status" value="2"/>
</dbReference>
<feature type="domain" description="ABC transporter" evidence="13">
    <location>
        <begin position="1100"/>
        <end position="1332"/>
    </location>
</feature>
<feature type="transmembrane region" description="Helical" evidence="12">
    <location>
        <begin position="93"/>
        <end position="116"/>
    </location>
</feature>
<dbReference type="Proteomes" id="UP000504612">
    <property type="component" value="Unplaced"/>
</dbReference>
<dbReference type="GO" id="GO:0005524">
    <property type="term" value="F:ATP binding"/>
    <property type="evidence" value="ECO:0007669"/>
    <property type="project" value="UniProtKB-KW"/>
</dbReference>
<evidence type="ECO:0000313" key="15">
    <source>
        <dbReference type="Proteomes" id="UP000504612"/>
    </source>
</evidence>
<keyword evidence="3" id="KW-0813">Transport</keyword>
<feature type="compositionally biased region" description="Basic and acidic residues" evidence="11">
    <location>
        <begin position="688"/>
        <end position="698"/>
    </location>
</feature>
<evidence type="ECO:0000256" key="10">
    <source>
        <dbReference type="ARBA" id="ARBA00023180"/>
    </source>
</evidence>
<dbReference type="FunFam" id="3.40.50.300:FF:000997">
    <property type="entry name" value="Multidrug resistance-associated protein 1"/>
    <property type="match status" value="1"/>
</dbReference>
<dbReference type="Pfam" id="PF00005">
    <property type="entry name" value="ABC_tran"/>
    <property type="match status" value="2"/>
</dbReference>
<dbReference type="Pfam" id="PF00664">
    <property type="entry name" value="ABC_membrane"/>
    <property type="match status" value="2"/>
</dbReference>
<dbReference type="SMART" id="SM00382">
    <property type="entry name" value="AAA"/>
    <property type="match status" value="2"/>
</dbReference>
<dbReference type="InterPro" id="IPR003439">
    <property type="entry name" value="ABC_transporter-like_ATP-bd"/>
</dbReference>
<feature type="transmembrane region" description="Helical" evidence="12">
    <location>
        <begin position="953"/>
        <end position="972"/>
    </location>
</feature>
<evidence type="ECO:0000256" key="5">
    <source>
        <dbReference type="ARBA" id="ARBA00022737"/>
    </source>
</evidence>
<feature type="transmembrane region" description="Helical" evidence="12">
    <location>
        <begin position="818"/>
        <end position="836"/>
    </location>
</feature>
<dbReference type="GO" id="GO:0016020">
    <property type="term" value="C:membrane"/>
    <property type="evidence" value="ECO:0007669"/>
    <property type="project" value="InterPro"/>
</dbReference>
<dbReference type="CDD" id="cd18592">
    <property type="entry name" value="ABC_6TM_MRP5_8_9_D1"/>
    <property type="match status" value="1"/>
</dbReference>
<dbReference type="InterPro" id="IPR017871">
    <property type="entry name" value="ABC_transporter-like_CS"/>
</dbReference>
<dbReference type="RefSeq" id="XP_026531750.1">
    <property type="nucleotide sequence ID" value="XM_026675965.1"/>
</dbReference>
<evidence type="ECO:0000256" key="12">
    <source>
        <dbReference type="SAM" id="Phobius"/>
    </source>
</evidence>
<feature type="transmembrane region" description="Helical" evidence="12">
    <location>
        <begin position="233"/>
        <end position="253"/>
    </location>
</feature>
<proteinExistence type="inferred from homology"/>
<dbReference type="FunFam" id="3.40.50.300:FF:000074">
    <property type="entry name" value="Multidrug resistance-associated protein 5 isoform 1"/>
    <property type="match status" value="1"/>
</dbReference>
<feature type="domain" description="ABC transmembrane type-1" evidence="14">
    <location>
        <begin position="93"/>
        <end position="369"/>
    </location>
</feature>
<dbReference type="FunFam" id="1.20.1560.10:FF:000012">
    <property type="entry name" value="ATP binding cassette subfamily C member 5"/>
    <property type="match status" value="1"/>
</dbReference>
<keyword evidence="10" id="KW-0325">Glycoprotein</keyword>
<dbReference type="PROSITE" id="PS50929">
    <property type="entry name" value="ABC_TM1F"/>
    <property type="match status" value="2"/>
</dbReference>
<evidence type="ECO:0000256" key="7">
    <source>
        <dbReference type="ARBA" id="ARBA00022840"/>
    </source>
</evidence>
<feature type="transmembrane region" description="Helical" evidence="12">
    <location>
        <begin position="128"/>
        <end position="152"/>
    </location>
</feature>
<feature type="domain" description="ABC transporter" evidence="13">
    <location>
        <begin position="443"/>
        <end position="666"/>
    </location>
</feature>
<evidence type="ECO:0000259" key="14">
    <source>
        <dbReference type="PROSITE" id="PS50929"/>
    </source>
</evidence>
<evidence type="ECO:0000313" key="16">
    <source>
        <dbReference type="RefSeq" id="XP_026531750.1"/>
    </source>
</evidence>
<dbReference type="GO" id="GO:0140359">
    <property type="term" value="F:ABC-type transporter activity"/>
    <property type="evidence" value="ECO:0007669"/>
    <property type="project" value="InterPro"/>
</dbReference>
<feature type="transmembrane region" description="Helical" evidence="12">
    <location>
        <begin position="1003"/>
        <end position="1024"/>
    </location>
</feature>
<dbReference type="Gene3D" id="1.20.1560.10">
    <property type="entry name" value="ABC transporter type 1, transmembrane domain"/>
    <property type="match status" value="2"/>
</dbReference>
<dbReference type="InterPro" id="IPR050173">
    <property type="entry name" value="ABC_transporter_C-like"/>
</dbReference>